<reference evidence="2 3" key="1">
    <citation type="submission" date="2014-06" db="EMBL/GenBank/DDBJ databases">
        <title>Evolutionary Origins and Diversification of the Mycorrhizal Mutualists.</title>
        <authorList>
            <consortium name="DOE Joint Genome Institute"/>
            <consortium name="Mycorrhizal Genomics Consortium"/>
            <person name="Kohler A."/>
            <person name="Kuo A."/>
            <person name="Nagy L.G."/>
            <person name="Floudas D."/>
            <person name="Copeland A."/>
            <person name="Barry K.W."/>
            <person name="Cichocki N."/>
            <person name="Veneault-Fourrey C."/>
            <person name="LaButti K."/>
            <person name="Lindquist E.A."/>
            <person name="Lipzen A."/>
            <person name="Lundell T."/>
            <person name="Morin E."/>
            <person name="Murat C."/>
            <person name="Riley R."/>
            <person name="Ohm R."/>
            <person name="Sun H."/>
            <person name="Tunlid A."/>
            <person name="Henrissat B."/>
            <person name="Grigoriev I.V."/>
            <person name="Hibbett D.S."/>
            <person name="Martin F."/>
        </authorList>
    </citation>
    <scope>NUCLEOTIDE SEQUENCE [LARGE SCALE GENOMIC DNA]</scope>
    <source>
        <strain evidence="2 3">FD-325 SS-3</strain>
    </source>
</reference>
<accession>A0A0C9T3F4</accession>
<sequence length="56" mass="5763">MDTFTSLAALFAAPASSALPTASLATTDPDFVEEFPPVDAEHDGTGISRSFCVIAC</sequence>
<dbReference type="EMBL" id="KN832574">
    <property type="protein sequence ID" value="KII83814.1"/>
    <property type="molecule type" value="Genomic_DNA"/>
</dbReference>
<feature type="chain" id="PRO_5002220204" description="Pheromone" evidence="1">
    <location>
        <begin position="19"/>
        <end position="56"/>
    </location>
</feature>
<proteinExistence type="predicted"/>
<dbReference type="Pfam" id="PF08015">
    <property type="entry name" value="Pheromone"/>
    <property type="match status" value="1"/>
</dbReference>
<organism evidence="2 3">
    <name type="scientific">Plicaturopsis crispa FD-325 SS-3</name>
    <dbReference type="NCBI Taxonomy" id="944288"/>
    <lineage>
        <taxon>Eukaryota</taxon>
        <taxon>Fungi</taxon>
        <taxon>Dikarya</taxon>
        <taxon>Basidiomycota</taxon>
        <taxon>Agaricomycotina</taxon>
        <taxon>Agaricomycetes</taxon>
        <taxon>Agaricomycetidae</taxon>
        <taxon>Amylocorticiales</taxon>
        <taxon>Amylocorticiaceae</taxon>
        <taxon>Plicatura</taxon>
        <taxon>Plicaturopsis crispa</taxon>
    </lineage>
</organism>
<evidence type="ECO:0008006" key="4">
    <source>
        <dbReference type="Google" id="ProtNLM"/>
    </source>
</evidence>
<dbReference type="HOGENOM" id="CLU_3020034_0_0_1"/>
<feature type="signal peptide" evidence="1">
    <location>
        <begin position="1"/>
        <end position="18"/>
    </location>
</feature>
<dbReference type="InterPro" id="IPR012597">
    <property type="entry name" value="Pheromone"/>
</dbReference>
<dbReference type="GO" id="GO:0000772">
    <property type="term" value="F:mating pheromone activity"/>
    <property type="evidence" value="ECO:0007669"/>
    <property type="project" value="InterPro"/>
</dbReference>
<keyword evidence="3" id="KW-1185">Reference proteome</keyword>
<gene>
    <name evidence="2" type="ORF">PLICRDRAFT_47006</name>
</gene>
<dbReference type="Proteomes" id="UP000053263">
    <property type="component" value="Unassembled WGS sequence"/>
</dbReference>
<feature type="non-terminal residue" evidence="2">
    <location>
        <position position="56"/>
    </location>
</feature>
<evidence type="ECO:0000256" key="1">
    <source>
        <dbReference type="SAM" id="SignalP"/>
    </source>
</evidence>
<keyword evidence="1" id="KW-0732">Signal</keyword>
<evidence type="ECO:0000313" key="3">
    <source>
        <dbReference type="Proteomes" id="UP000053263"/>
    </source>
</evidence>
<evidence type="ECO:0000313" key="2">
    <source>
        <dbReference type="EMBL" id="KII83814.1"/>
    </source>
</evidence>
<dbReference type="AlphaFoldDB" id="A0A0C9T3F4"/>
<dbReference type="GO" id="GO:0016020">
    <property type="term" value="C:membrane"/>
    <property type="evidence" value="ECO:0007669"/>
    <property type="project" value="InterPro"/>
</dbReference>
<protein>
    <recommendedName>
        <fullName evidence="4">Pheromone</fullName>
    </recommendedName>
</protein>
<name>A0A0C9T3F4_PLICR</name>